<evidence type="ECO:0000313" key="6">
    <source>
        <dbReference type="EMBL" id="APT57858.1"/>
    </source>
</evidence>
<dbReference type="GO" id="GO:0016020">
    <property type="term" value="C:membrane"/>
    <property type="evidence" value="ECO:0007669"/>
    <property type="project" value="InterPro"/>
</dbReference>
<proteinExistence type="predicted"/>
<dbReference type="PANTHER" id="PTHR11878:SF65">
    <property type="entry name" value="NA_CA-EXCHANGE PROTEIN, ISOFORM G"/>
    <property type="match status" value="1"/>
</dbReference>
<accession>A0A1L7AGE1</accession>
<dbReference type="eggNOG" id="COG4932">
    <property type="taxonomic scope" value="Bacteria"/>
</dbReference>
<name>A0A1L7AGE1_9PROT</name>
<dbReference type="InterPro" id="IPR003644">
    <property type="entry name" value="Calx_beta"/>
</dbReference>
<dbReference type="InterPro" id="IPR038081">
    <property type="entry name" value="CalX-like_sf"/>
</dbReference>
<dbReference type="Proteomes" id="UP000185494">
    <property type="component" value="Chromosome 1"/>
</dbReference>
<dbReference type="GO" id="GO:0030001">
    <property type="term" value="P:metal ion transport"/>
    <property type="evidence" value="ECO:0007669"/>
    <property type="project" value="TreeGrafter"/>
</dbReference>
<evidence type="ECO:0000256" key="4">
    <source>
        <dbReference type="ARBA" id="ARBA00023065"/>
    </source>
</evidence>
<keyword evidence="1" id="KW-0732">Signal</keyword>
<evidence type="ECO:0000256" key="3">
    <source>
        <dbReference type="ARBA" id="ARBA00022837"/>
    </source>
</evidence>
<keyword evidence="3" id="KW-0106">Calcium</keyword>
<protein>
    <recommendedName>
        <fullName evidence="5">Calx-beta domain-containing protein</fullName>
    </recommendedName>
</protein>
<dbReference type="InterPro" id="IPR025282">
    <property type="entry name" value="DUF4214"/>
</dbReference>
<dbReference type="InterPro" id="IPR038255">
    <property type="entry name" value="PBS_linker_sf"/>
</dbReference>
<keyword evidence="4" id="KW-0813">Transport</keyword>
<evidence type="ECO:0000313" key="7">
    <source>
        <dbReference type="Proteomes" id="UP000185494"/>
    </source>
</evidence>
<keyword evidence="2" id="KW-0677">Repeat</keyword>
<organism evidence="6 7">
    <name type="scientific">Roseomonas gilardii</name>
    <dbReference type="NCBI Taxonomy" id="257708"/>
    <lineage>
        <taxon>Bacteria</taxon>
        <taxon>Pseudomonadati</taxon>
        <taxon>Pseudomonadota</taxon>
        <taxon>Alphaproteobacteria</taxon>
        <taxon>Acetobacterales</taxon>
        <taxon>Roseomonadaceae</taxon>
        <taxon>Roseomonas</taxon>
    </lineage>
</organism>
<dbReference type="InterPro" id="IPR051171">
    <property type="entry name" value="CaCA"/>
</dbReference>
<reference evidence="6 7" key="1">
    <citation type="submission" date="2016-05" db="EMBL/GenBank/DDBJ databases">
        <title>Complete Genome and Methylome Analysis of Psychrotrophic Bacterial Isolates from Antarctic Lake Untersee.</title>
        <authorList>
            <person name="Fomenkov A."/>
            <person name="Akimov V.N."/>
            <person name="Vasilyeva L.V."/>
            <person name="Andersen D."/>
            <person name="Vincze T."/>
            <person name="Roberts R.J."/>
        </authorList>
    </citation>
    <scope>NUCLEOTIDE SEQUENCE [LARGE SCALE GENOMIC DNA]</scope>
    <source>
        <strain evidence="6 7">U14-5</strain>
    </source>
</reference>
<sequence>MLQISGQVPGTILENSGAGDWSARLTLSDSVGLATGVLAVALTGAAAGAFTATLDATGQTVTITPARLLDREAWAAGADPVLAFGLRVQTAAGWQDLGSGWVVTLLGVDDTPPSGLAFSSGGSVLETDAGGIVGSLTASDPDTAAAQLTFTVAPQDDWRFEVVDGNVLKLRDGYDLLRSGGTTLPVAVIVSDGHQDAAMTVDVAVLNVTSEDDTPVPPVLTIADASLAEGDSGGGTMRFTVSLSRAADAPVTLRWSTLSGTATAGQDFQAASGQVTIAAGASTASIAVTVLGDRLREADESFRVVLTDVSGAVVGDGEASGTILNDDRPTVLAAGSWTEAVTRGTGGVAVVAAGAGGSRLGLNDAALELRLADGTLLDLGATRQVDFMDGQLELAADSAAAQATRLYQTLLLRDPDDGGLALHTHLLESGALTLLGMARSLLSSPEAQSRFGTLSDADLVTRLYAFALGRTPDAGGMATHLNALAQGVERAQLVLAFTTSPEATARYAALHPGGTWVVDGTAREILYAYDAVLDDAPDAAALARWEKAIAAGTSSLTDLYRSLTQTQAYLARHPSGESEASFLTRLFTDALERAPGAADLASWHDMIAAHGWSNLDLLMLIGRSAEAMAAFTVPAVASGALMTELPAPDTGTVVRLSPGGVAQDVAFSTAGVAVLDGVSADASHWIATPKGLELSWEGDTLLLSGAQSVRFDDGRLDLGSGTAAAWVVRLYETILMREPDASGLATHTARLDAGLTPAQLAADLVGSAEFAGRFGALSTAQQVSAFYQGALGRSAAASEIDYHVGLVAAGMSKAALAAGIAGSAESRNLFLAQHPQGIWLADPQGAKVARAYEAVLDSGPDASSLLLWSQKLAAGKALRDLYAELMQTELFTARHGGQDDSGFIADLYGTALGRSASAGEIANWSNWLKAGHSRLDLAYVIGESGEAQSHSHAPAVAAASDWQL</sequence>
<dbReference type="SUPFAM" id="SSF141072">
    <property type="entry name" value="CalX-like"/>
    <property type="match status" value="1"/>
</dbReference>
<keyword evidence="4" id="KW-0406">Ion transport</keyword>
<dbReference type="AlphaFoldDB" id="A0A1L7AGE1"/>
<dbReference type="GO" id="GO:0007154">
    <property type="term" value="P:cell communication"/>
    <property type="evidence" value="ECO:0007669"/>
    <property type="project" value="InterPro"/>
</dbReference>
<dbReference type="Gene3D" id="2.60.40.2030">
    <property type="match status" value="1"/>
</dbReference>
<dbReference type="PANTHER" id="PTHR11878">
    <property type="entry name" value="SODIUM/CALCIUM EXCHANGER"/>
    <property type="match status" value="1"/>
</dbReference>
<evidence type="ECO:0000256" key="1">
    <source>
        <dbReference type="ARBA" id="ARBA00022729"/>
    </source>
</evidence>
<gene>
    <name evidence="6" type="ORF">RGI145_12780</name>
</gene>
<dbReference type="Pfam" id="PF03160">
    <property type="entry name" value="Calx-beta"/>
    <property type="match status" value="1"/>
</dbReference>
<dbReference type="SMART" id="SM00237">
    <property type="entry name" value="Calx_beta"/>
    <property type="match status" value="1"/>
</dbReference>
<dbReference type="Pfam" id="PF13946">
    <property type="entry name" value="DUF4214"/>
    <property type="match status" value="3"/>
</dbReference>
<dbReference type="eggNOG" id="COG2730">
    <property type="taxonomic scope" value="Bacteria"/>
</dbReference>
<evidence type="ECO:0000256" key="2">
    <source>
        <dbReference type="ARBA" id="ARBA00022737"/>
    </source>
</evidence>
<dbReference type="Gene3D" id="1.10.3130.20">
    <property type="entry name" value="Phycobilisome linker domain"/>
    <property type="match status" value="4"/>
</dbReference>
<dbReference type="eggNOG" id="COG2340">
    <property type="taxonomic scope" value="Bacteria"/>
</dbReference>
<dbReference type="STRING" id="257708.RGI145_12780"/>
<dbReference type="KEGG" id="rgi:RGI145_12780"/>
<feature type="domain" description="Calx-beta" evidence="5">
    <location>
        <begin position="206"/>
        <end position="307"/>
    </location>
</feature>
<dbReference type="EMBL" id="CP015583">
    <property type="protein sequence ID" value="APT57858.1"/>
    <property type="molecule type" value="Genomic_DNA"/>
</dbReference>
<evidence type="ECO:0000259" key="5">
    <source>
        <dbReference type="SMART" id="SM00237"/>
    </source>
</evidence>